<reference evidence="2" key="1">
    <citation type="submission" date="2023-10" db="EMBL/GenBank/DDBJ databases">
        <authorList>
            <person name="Chen Y."/>
            <person name="Shah S."/>
            <person name="Dougan E. K."/>
            <person name="Thang M."/>
            <person name="Chan C."/>
        </authorList>
    </citation>
    <scope>NUCLEOTIDE SEQUENCE [LARGE SCALE GENOMIC DNA]</scope>
</reference>
<name>A0ABN9WQ19_9DINO</name>
<gene>
    <name evidence="2" type="ORF">PCOR1329_LOCUS68615</name>
</gene>
<dbReference type="EMBL" id="CAUYUJ010018960">
    <property type="protein sequence ID" value="CAK0887618.1"/>
    <property type="molecule type" value="Genomic_DNA"/>
</dbReference>
<feature type="compositionally biased region" description="Pro residues" evidence="1">
    <location>
        <begin position="149"/>
        <end position="158"/>
    </location>
</feature>
<feature type="compositionally biased region" description="Low complexity" evidence="1">
    <location>
        <begin position="163"/>
        <end position="178"/>
    </location>
</feature>
<keyword evidence="3" id="KW-1185">Reference proteome</keyword>
<evidence type="ECO:0000256" key="1">
    <source>
        <dbReference type="SAM" id="MobiDB-lite"/>
    </source>
</evidence>
<feature type="compositionally biased region" description="Low complexity" evidence="1">
    <location>
        <begin position="100"/>
        <end position="115"/>
    </location>
</feature>
<feature type="compositionally biased region" description="Basic and acidic residues" evidence="1">
    <location>
        <begin position="66"/>
        <end position="79"/>
    </location>
</feature>
<feature type="compositionally biased region" description="Pro residues" evidence="1">
    <location>
        <begin position="125"/>
        <end position="134"/>
    </location>
</feature>
<evidence type="ECO:0000313" key="3">
    <source>
        <dbReference type="Proteomes" id="UP001189429"/>
    </source>
</evidence>
<feature type="region of interest" description="Disordered" evidence="1">
    <location>
        <begin position="66"/>
        <end position="178"/>
    </location>
</feature>
<dbReference type="Proteomes" id="UP001189429">
    <property type="component" value="Unassembled WGS sequence"/>
</dbReference>
<comment type="caution">
    <text evidence="2">The sequence shown here is derived from an EMBL/GenBank/DDBJ whole genome shotgun (WGS) entry which is preliminary data.</text>
</comment>
<proteinExistence type="predicted"/>
<accession>A0ABN9WQ19</accession>
<protein>
    <submittedName>
        <fullName evidence="2">Uncharacterized protein</fullName>
    </submittedName>
</protein>
<organism evidence="2 3">
    <name type="scientific">Prorocentrum cordatum</name>
    <dbReference type="NCBI Taxonomy" id="2364126"/>
    <lineage>
        <taxon>Eukaryota</taxon>
        <taxon>Sar</taxon>
        <taxon>Alveolata</taxon>
        <taxon>Dinophyceae</taxon>
        <taxon>Prorocentrales</taxon>
        <taxon>Prorocentraceae</taxon>
        <taxon>Prorocentrum</taxon>
    </lineage>
</organism>
<evidence type="ECO:0000313" key="2">
    <source>
        <dbReference type="EMBL" id="CAK0887618.1"/>
    </source>
</evidence>
<sequence length="525" mass="56992">MSSRSELEDFIRRCRLDHDATDALRSAGPDVQLAVLRQDDQGGRPLCETRHQSRVLMARLAAAREELRAGSGRPAERRTRSPVGFRSQWEQRTRSPVGCRPAAPRGRSTSRSRGGSRPDEQRSGPKPPPGPPPVRLIERRASLPKSPLGMPPPPPPPGRQGARRWPASSAGAAARAHSVVPGRFLKNLRSAAPWRRPSNAASGPKQRARRSGGRCTYHVLYWEAAEGCGGGKPGIEFGKPLGPRRDQTPELPCYCKQCDGAVDTWRFRLDATHATLRMIAKEGVGFREEVQEFICVSPRGVLEYDLHRFKQYNRDRKKNVLTENIVLGTPMQVEMGNVSPDDCGVSIATLSQGVGGEDEEDTRIARVCEYMREVAARVREHAAADGGSAALLVVHPGGVAVDSFGADLPFFAHSPEEPITRVVVLLAGPCGFGQKLLGRFEEALTGEAGCHAGPLRLGVPAARNSSAALGTLLMCHDRGALVPILEDVRLLGPIGWGVRPRRGCRVRAGPCSAWRSGGAWARRRS</sequence>
<feature type="region of interest" description="Disordered" evidence="1">
    <location>
        <begin position="190"/>
        <end position="210"/>
    </location>
</feature>